<evidence type="ECO:0000313" key="2">
    <source>
        <dbReference type="EMBL" id="KAJ7735640.1"/>
    </source>
</evidence>
<dbReference type="EMBL" id="JARJLG010000153">
    <property type="protein sequence ID" value="KAJ7735640.1"/>
    <property type="molecule type" value="Genomic_DNA"/>
</dbReference>
<evidence type="ECO:0000313" key="3">
    <source>
        <dbReference type="Proteomes" id="UP001215280"/>
    </source>
</evidence>
<proteinExistence type="predicted"/>
<feature type="region of interest" description="Disordered" evidence="1">
    <location>
        <begin position="797"/>
        <end position="832"/>
    </location>
</feature>
<organism evidence="2 3">
    <name type="scientific">Mycena maculata</name>
    <dbReference type="NCBI Taxonomy" id="230809"/>
    <lineage>
        <taxon>Eukaryota</taxon>
        <taxon>Fungi</taxon>
        <taxon>Dikarya</taxon>
        <taxon>Basidiomycota</taxon>
        <taxon>Agaricomycotina</taxon>
        <taxon>Agaricomycetes</taxon>
        <taxon>Agaricomycetidae</taxon>
        <taxon>Agaricales</taxon>
        <taxon>Marasmiineae</taxon>
        <taxon>Mycenaceae</taxon>
        <taxon>Mycena</taxon>
    </lineage>
</organism>
<accession>A0AAD7I5V3</accession>
<keyword evidence="3" id="KW-1185">Reference proteome</keyword>
<comment type="caution">
    <text evidence="2">The sequence shown here is derived from an EMBL/GenBank/DDBJ whole genome shotgun (WGS) entry which is preliminary data.</text>
</comment>
<feature type="compositionally biased region" description="Polar residues" evidence="1">
    <location>
        <begin position="444"/>
        <end position="474"/>
    </location>
</feature>
<feature type="compositionally biased region" description="Polar residues" evidence="1">
    <location>
        <begin position="802"/>
        <end position="817"/>
    </location>
</feature>
<gene>
    <name evidence="2" type="ORF">DFH07DRAFT_870735</name>
</gene>
<name>A0AAD7I5V3_9AGAR</name>
<feature type="region of interest" description="Disordered" evidence="1">
    <location>
        <begin position="713"/>
        <end position="732"/>
    </location>
</feature>
<feature type="region of interest" description="Disordered" evidence="1">
    <location>
        <begin position="384"/>
        <end position="409"/>
    </location>
</feature>
<protein>
    <recommendedName>
        <fullName evidence="4">Transposase</fullName>
    </recommendedName>
</protein>
<dbReference type="AlphaFoldDB" id="A0AAD7I5V3"/>
<reference evidence="2" key="1">
    <citation type="submission" date="2023-03" db="EMBL/GenBank/DDBJ databases">
        <title>Massive genome expansion in bonnet fungi (Mycena s.s.) driven by repeated elements and novel gene families across ecological guilds.</title>
        <authorList>
            <consortium name="Lawrence Berkeley National Laboratory"/>
            <person name="Harder C.B."/>
            <person name="Miyauchi S."/>
            <person name="Viragh M."/>
            <person name="Kuo A."/>
            <person name="Thoen E."/>
            <person name="Andreopoulos B."/>
            <person name="Lu D."/>
            <person name="Skrede I."/>
            <person name="Drula E."/>
            <person name="Henrissat B."/>
            <person name="Morin E."/>
            <person name="Kohler A."/>
            <person name="Barry K."/>
            <person name="LaButti K."/>
            <person name="Morin E."/>
            <person name="Salamov A."/>
            <person name="Lipzen A."/>
            <person name="Mereny Z."/>
            <person name="Hegedus B."/>
            <person name="Baldrian P."/>
            <person name="Stursova M."/>
            <person name="Weitz H."/>
            <person name="Taylor A."/>
            <person name="Grigoriev I.V."/>
            <person name="Nagy L.G."/>
            <person name="Martin F."/>
            <person name="Kauserud H."/>
        </authorList>
    </citation>
    <scope>NUCLEOTIDE SEQUENCE</scope>
    <source>
        <strain evidence="2">CBHHK188m</strain>
    </source>
</reference>
<feature type="compositionally biased region" description="Basic and acidic residues" evidence="1">
    <location>
        <begin position="384"/>
        <end position="403"/>
    </location>
</feature>
<dbReference type="Proteomes" id="UP001215280">
    <property type="component" value="Unassembled WGS sequence"/>
</dbReference>
<evidence type="ECO:0000256" key="1">
    <source>
        <dbReference type="SAM" id="MobiDB-lite"/>
    </source>
</evidence>
<sequence>MRRKRRNVTHAVEKSLEEPDNRPDADGDVRMPAPSEARDQEASTYGDSDNEESSDVNFHGSYAIADDPLVSEKERVQLTIREIWKVSGYRFRVRDNKIMKTGYKTRLWCCQDADRKQAARPSAKEGAQRRDTVGMKRYKCQSRLRVTCRESGDGEHVIVIRLQHKAAHIHYYDVKMPADAIAMLRANLEWTTPVSMVGKIQASFPHVTAAQVHSAWTEMSEILWKRDKNQLTSAEILLREFTADCELFEVPREEGVEQLCWGMKKIAGPLRGKIVEIGFDATCEFTFLEIGKRKKALTNWAKMLRNVYGIDAEFIHLDKDMAGIGMGIDTWPIAKVQLCYWHLDDAVETRLAKNKLSTTPYNAVRAHAEFPFIDMVFKPSGRADHQEYEGGRFDETIRNDPTARTDLPPDTLFLRLKPLNGVSTTSESESPAVPGVLQDPNGLNKENSAPTVTDSSPSVKSSHADVENTTSRSGTRVFCPSDLRKDIIVMMETHFCAHPLIPGYAPPNPPGIKRWAVKQMYEYCVNNDLPEVWAYLWENWYQDGRWQLWARAPHPQIPRLKTTMMVESHWRRIKRDFLHHFNMPRVDLLVWILVKKLAPRYYTKLDHYLEDKGRFRELPSWRKDFKAAWKKALKTPITTDPDRLYRYNTQPDNRFLICKHLVQGVQPVSPLFFLEANRNRTSPFWAHPSLIPLNSTEPLVATEVATRDLTACAIPGPAPPHDTTDQPNDDHDDVVDTTAGIMCQTFTETLTEHIRMLREFTDGLQYQIQFQDHRMLETLERDGAGFLRLARNCLDRERRANSSRSSTAPTWESSTANAMFYRTRPRPADRNT</sequence>
<evidence type="ECO:0008006" key="4">
    <source>
        <dbReference type="Google" id="ProtNLM"/>
    </source>
</evidence>
<feature type="region of interest" description="Disordered" evidence="1">
    <location>
        <begin position="1"/>
        <end position="56"/>
    </location>
</feature>
<feature type="compositionally biased region" description="Basic and acidic residues" evidence="1">
    <location>
        <begin position="11"/>
        <end position="29"/>
    </location>
</feature>
<feature type="region of interest" description="Disordered" evidence="1">
    <location>
        <begin position="422"/>
        <end position="474"/>
    </location>
</feature>